<evidence type="ECO:0000259" key="3">
    <source>
        <dbReference type="PROSITE" id="PS51762"/>
    </source>
</evidence>
<evidence type="ECO:0000313" key="5">
    <source>
        <dbReference type="Proteomes" id="UP000000639"/>
    </source>
</evidence>
<evidence type="ECO:0000256" key="1">
    <source>
        <dbReference type="ARBA" id="ARBA00006865"/>
    </source>
</evidence>
<dbReference type="EMBL" id="CP000510">
    <property type="protein sequence ID" value="ABM02408.1"/>
    <property type="molecule type" value="Genomic_DNA"/>
</dbReference>
<dbReference type="SUPFAM" id="SSF49899">
    <property type="entry name" value="Concanavalin A-like lectins/glucanases"/>
    <property type="match status" value="1"/>
</dbReference>
<dbReference type="GO" id="GO:0005975">
    <property type="term" value="P:carbohydrate metabolic process"/>
    <property type="evidence" value="ECO:0007669"/>
    <property type="project" value="InterPro"/>
</dbReference>
<protein>
    <submittedName>
        <fullName evidence="4">Glucan endo-1,3-beta-D-glucosidase</fullName>
        <ecNumber evidence="4">3.2.1.39</ecNumber>
    </submittedName>
</protein>
<dbReference type="GO" id="GO:0042973">
    <property type="term" value="F:glucan endo-1,3-beta-D-glucosidase activity"/>
    <property type="evidence" value="ECO:0007669"/>
    <property type="project" value="UniProtKB-EC"/>
</dbReference>
<dbReference type="SUPFAM" id="SSF49785">
    <property type="entry name" value="Galactose-binding domain-like"/>
    <property type="match status" value="1"/>
</dbReference>
<name>A1SSE3_PSYIN</name>
<keyword evidence="4" id="KW-0378">Hydrolase</keyword>
<comment type="similarity">
    <text evidence="1">Belongs to the glycosyl hydrolase 16 family.</text>
</comment>
<reference evidence="4 5" key="1">
    <citation type="submission" date="2007-01" db="EMBL/GenBank/DDBJ databases">
        <title>Complete sequence of Psychromonas ingrahamii 37.</title>
        <authorList>
            <consortium name="US DOE Joint Genome Institute"/>
            <person name="Copeland A."/>
            <person name="Lucas S."/>
            <person name="Lapidus A."/>
            <person name="Barry K."/>
            <person name="Detter J.C."/>
            <person name="Glavina del Rio T."/>
            <person name="Hammon N."/>
            <person name="Israni S."/>
            <person name="Dalin E."/>
            <person name="Tice H."/>
            <person name="Pitluck S."/>
            <person name="Thompson L.S."/>
            <person name="Brettin T."/>
            <person name="Bruce D."/>
            <person name="Han C."/>
            <person name="Tapia R."/>
            <person name="Schmutz J."/>
            <person name="Larimer F."/>
            <person name="Land M."/>
            <person name="Hauser L."/>
            <person name="Kyrpides N."/>
            <person name="Ivanova N."/>
            <person name="Staley J."/>
            <person name="Richardson P."/>
        </authorList>
    </citation>
    <scope>NUCLEOTIDE SEQUENCE [LARGE SCALE GENOMIC DNA]</scope>
    <source>
        <strain evidence="4 5">37</strain>
    </source>
</reference>
<keyword evidence="5" id="KW-1185">Reference proteome</keyword>
<dbReference type="Pfam" id="PF00722">
    <property type="entry name" value="Glyco_hydro_16"/>
    <property type="match status" value="1"/>
</dbReference>
<feature type="signal peptide" evidence="2">
    <location>
        <begin position="1"/>
        <end position="17"/>
    </location>
</feature>
<dbReference type="PROSITE" id="PS51762">
    <property type="entry name" value="GH16_2"/>
    <property type="match status" value="1"/>
</dbReference>
<keyword evidence="2" id="KW-0732">Signal</keyword>
<dbReference type="Gene3D" id="2.60.120.200">
    <property type="match status" value="1"/>
</dbReference>
<dbReference type="CAZy" id="GH16">
    <property type="family name" value="Glycoside Hydrolase Family 16"/>
</dbReference>
<dbReference type="AlphaFoldDB" id="A1SSE3"/>
<dbReference type="eggNOG" id="COG2273">
    <property type="taxonomic scope" value="Bacteria"/>
</dbReference>
<dbReference type="HOGENOM" id="CLU_024982_0_0_6"/>
<proteinExistence type="inferred from homology"/>
<feature type="chain" id="PRO_5002636964" evidence="2">
    <location>
        <begin position="18"/>
        <end position="532"/>
    </location>
</feature>
<sequence>MKTILHLAAKMTAIALAVSLAGCSSTAKEANGDTTLVQTKKPVVLTDAPITPSEKWKLVWSDEFDGDSIDKRKWDFEENCWGGGNNEQQCYTKRESNSFVEDGKLNIVAKKGSFTGPDNPDGRTETTKTLPYTSARLRTLNKKDWKYGRFEVRAKLPQGQGTWPAIWMLPTDFVYSGWAASGEIDIMEAVNLKVQSDAPNAAAGEEESRVYGSLHYGKEWPDNAYTGQGAALPKGINPADDFHTYAIEWEEGEIRWYVDNIHFATQRQDGWYSQYEKDGTLINAEESAPFNQKFHLLLNLAVGGSWAANANNKGIDESVFPQTLAVDYVRVYRCSVDRWKGKGCASTSETDKLVKGHAVPAILAADDSYAEGPLLDIYTDALNTSLAFDSYNPVDVVSYQEIEEAGRGKVLQVTKKNGAGNIYIRAPKTDLTHWLDGGQLVFDINVESQEEGAELLVKLDSGWPASSDYTVTTPPVGTWGEVKIDIADILAGGNRFENGKANIAAITNLLVFEPLASMTFKLDNIRFEYAPK</sequence>
<dbReference type="InterPro" id="IPR000757">
    <property type="entry name" value="Beta-glucanase-like"/>
</dbReference>
<dbReference type="CDD" id="cd08023">
    <property type="entry name" value="GH16_laminarinase_like"/>
    <property type="match status" value="1"/>
</dbReference>
<dbReference type="InterPro" id="IPR050546">
    <property type="entry name" value="Glycosyl_Hydrlase_16"/>
</dbReference>
<dbReference type="RefSeq" id="WP_011768967.1">
    <property type="nucleotide sequence ID" value="NC_008709.1"/>
</dbReference>
<keyword evidence="4" id="KW-0326">Glycosidase</keyword>
<dbReference type="InterPro" id="IPR013320">
    <property type="entry name" value="ConA-like_dom_sf"/>
</dbReference>
<dbReference type="PROSITE" id="PS51257">
    <property type="entry name" value="PROKAR_LIPOPROTEIN"/>
    <property type="match status" value="1"/>
</dbReference>
<dbReference type="EC" id="3.2.1.39" evidence="4"/>
<gene>
    <name evidence="4" type="ordered locus">Ping_0554</name>
</gene>
<dbReference type="KEGG" id="pin:Ping_0554"/>
<accession>A1SSE3</accession>
<dbReference type="Proteomes" id="UP000000639">
    <property type="component" value="Chromosome"/>
</dbReference>
<dbReference type="InterPro" id="IPR008979">
    <property type="entry name" value="Galactose-bd-like_sf"/>
</dbReference>
<dbReference type="PANTHER" id="PTHR10963:SF55">
    <property type="entry name" value="GLYCOSIDE HYDROLASE FAMILY 16 PROTEIN"/>
    <property type="match status" value="1"/>
</dbReference>
<dbReference type="OrthoDB" id="9809583at2"/>
<dbReference type="STRING" id="357804.Ping_0554"/>
<evidence type="ECO:0000313" key="4">
    <source>
        <dbReference type="EMBL" id="ABM02408.1"/>
    </source>
</evidence>
<dbReference type="PANTHER" id="PTHR10963">
    <property type="entry name" value="GLYCOSYL HYDROLASE-RELATED"/>
    <property type="match status" value="1"/>
</dbReference>
<dbReference type="Gene3D" id="2.60.120.430">
    <property type="entry name" value="Galactose-binding lectin"/>
    <property type="match status" value="1"/>
</dbReference>
<evidence type="ECO:0000256" key="2">
    <source>
        <dbReference type="SAM" id="SignalP"/>
    </source>
</evidence>
<feature type="domain" description="GH16" evidence="3">
    <location>
        <begin position="46"/>
        <end position="337"/>
    </location>
</feature>
<organism evidence="4 5">
    <name type="scientific">Psychromonas ingrahamii (strain DSM 17664 / CCUG 51855 / 37)</name>
    <dbReference type="NCBI Taxonomy" id="357804"/>
    <lineage>
        <taxon>Bacteria</taxon>
        <taxon>Pseudomonadati</taxon>
        <taxon>Pseudomonadota</taxon>
        <taxon>Gammaproteobacteria</taxon>
        <taxon>Alteromonadales</taxon>
        <taxon>Psychromonadaceae</taxon>
        <taxon>Psychromonas</taxon>
    </lineage>
</organism>